<dbReference type="InterPro" id="IPR040389">
    <property type="entry name" value="SMR"/>
</dbReference>
<dbReference type="EMBL" id="PGOL01002599">
    <property type="protein sequence ID" value="PKI46587.1"/>
    <property type="molecule type" value="Genomic_DNA"/>
</dbReference>
<name>A0A2I0IRG2_PUNGR</name>
<reference evidence="3 4" key="1">
    <citation type="submission" date="2017-11" db="EMBL/GenBank/DDBJ databases">
        <title>De-novo sequencing of pomegranate (Punica granatum L.) genome.</title>
        <authorList>
            <person name="Akparov Z."/>
            <person name="Amiraslanov A."/>
            <person name="Hajiyeva S."/>
            <person name="Abbasov M."/>
            <person name="Kaur K."/>
            <person name="Hamwieh A."/>
            <person name="Solovyev V."/>
            <person name="Salamov A."/>
            <person name="Braich B."/>
            <person name="Kosarev P."/>
            <person name="Mahmoud A."/>
            <person name="Hajiyev E."/>
            <person name="Babayeva S."/>
            <person name="Izzatullayeva V."/>
            <person name="Mammadov A."/>
            <person name="Mammadov A."/>
            <person name="Sharifova S."/>
            <person name="Ojaghi J."/>
            <person name="Eynullazada K."/>
            <person name="Bayramov B."/>
            <person name="Abdulazimova A."/>
            <person name="Shahmuradov I."/>
        </authorList>
    </citation>
    <scope>NUCLEOTIDE SEQUENCE [LARGE SCALE GENOMIC DNA]</scope>
    <source>
        <strain evidence="4">cv. AG2017</strain>
        <tissue evidence="3">Leaf</tissue>
    </source>
</reference>
<gene>
    <name evidence="3" type="ORF">CRG98_032929</name>
</gene>
<evidence type="ECO:0000256" key="1">
    <source>
        <dbReference type="ARBA" id="ARBA00023013"/>
    </source>
</evidence>
<comment type="caution">
    <text evidence="3">The sequence shown here is derived from an EMBL/GenBank/DDBJ whole genome shotgun (WGS) entry which is preliminary data.</text>
</comment>
<dbReference type="GO" id="GO:0004860">
    <property type="term" value="F:protein kinase inhibitor activity"/>
    <property type="evidence" value="ECO:0007669"/>
    <property type="project" value="UniProtKB-KW"/>
</dbReference>
<protein>
    <submittedName>
        <fullName evidence="3">Uncharacterized protein</fullName>
    </submittedName>
</protein>
<keyword evidence="1" id="KW-0649">Protein kinase inhibitor</keyword>
<evidence type="ECO:0000256" key="2">
    <source>
        <dbReference type="ARBA" id="ARBA00023306"/>
    </source>
</evidence>
<evidence type="ECO:0000313" key="4">
    <source>
        <dbReference type="Proteomes" id="UP000233551"/>
    </source>
</evidence>
<dbReference type="PANTHER" id="PTHR33142:SF15">
    <property type="entry name" value="CYCLIN-DEPENDENT PROTEIN KINASE INHIBITOR SMR4"/>
    <property type="match status" value="1"/>
</dbReference>
<sequence>MWVDATGRVGIRLANSTASFFFFGPTKWRDLLLVMEVELEEGCMTPRSQIRGAPEVCPPPPRKRPAACNDSCEYAKKRELPKKGFFQPSDLDLIFTIAPRREALC</sequence>
<organism evidence="3 4">
    <name type="scientific">Punica granatum</name>
    <name type="common">Pomegranate</name>
    <dbReference type="NCBI Taxonomy" id="22663"/>
    <lineage>
        <taxon>Eukaryota</taxon>
        <taxon>Viridiplantae</taxon>
        <taxon>Streptophyta</taxon>
        <taxon>Embryophyta</taxon>
        <taxon>Tracheophyta</taxon>
        <taxon>Spermatophyta</taxon>
        <taxon>Magnoliopsida</taxon>
        <taxon>eudicotyledons</taxon>
        <taxon>Gunneridae</taxon>
        <taxon>Pentapetalae</taxon>
        <taxon>rosids</taxon>
        <taxon>malvids</taxon>
        <taxon>Myrtales</taxon>
        <taxon>Lythraceae</taxon>
        <taxon>Punica</taxon>
    </lineage>
</organism>
<proteinExistence type="predicted"/>
<dbReference type="Proteomes" id="UP000233551">
    <property type="component" value="Unassembled WGS sequence"/>
</dbReference>
<dbReference type="GO" id="GO:0005634">
    <property type="term" value="C:nucleus"/>
    <property type="evidence" value="ECO:0007669"/>
    <property type="project" value="TreeGrafter"/>
</dbReference>
<dbReference type="PANTHER" id="PTHR33142">
    <property type="entry name" value="CYCLIN-DEPENDENT PROTEIN KINASE INHIBITOR SMR13"/>
    <property type="match status" value="1"/>
</dbReference>
<accession>A0A2I0IRG2</accession>
<keyword evidence="2" id="KW-0131">Cell cycle</keyword>
<keyword evidence="4" id="KW-1185">Reference proteome</keyword>
<dbReference type="STRING" id="22663.A0A2I0IRG2"/>
<dbReference type="GO" id="GO:0032875">
    <property type="term" value="P:regulation of DNA endoreduplication"/>
    <property type="evidence" value="ECO:0007669"/>
    <property type="project" value="InterPro"/>
</dbReference>
<evidence type="ECO:0000313" key="3">
    <source>
        <dbReference type="EMBL" id="PKI46587.1"/>
    </source>
</evidence>
<dbReference type="AlphaFoldDB" id="A0A2I0IRG2"/>